<evidence type="ECO:0000313" key="1">
    <source>
        <dbReference type="EMBL" id="GFY15579.1"/>
    </source>
</evidence>
<keyword evidence="2" id="KW-1185">Reference proteome</keyword>
<protein>
    <submittedName>
        <fullName evidence="1">Uncharacterized protein</fullName>
    </submittedName>
</protein>
<reference evidence="1" key="1">
    <citation type="submission" date="2020-08" db="EMBL/GenBank/DDBJ databases">
        <title>Multicomponent nature underlies the extraordinary mechanical properties of spider dragline silk.</title>
        <authorList>
            <person name="Kono N."/>
            <person name="Nakamura H."/>
            <person name="Mori M."/>
            <person name="Yoshida Y."/>
            <person name="Ohtoshi R."/>
            <person name="Malay A.D."/>
            <person name="Moran D.A.P."/>
            <person name="Tomita M."/>
            <person name="Numata K."/>
            <person name="Arakawa K."/>
        </authorList>
    </citation>
    <scope>NUCLEOTIDE SEQUENCE</scope>
</reference>
<dbReference type="EMBL" id="BMAU01021335">
    <property type="protein sequence ID" value="GFY15579.1"/>
    <property type="molecule type" value="Genomic_DNA"/>
</dbReference>
<accession>A0A8X6VPE8</accession>
<comment type="caution">
    <text evidence="1">The sequence shown here is derived from an EMBL/GenBank/DDBJ whole genome shotgun (WGS) entry which is preliminary data.</text>
</comment>
<organism evidence="1 2">
    <name type="scientific">Trichonephila clavipes</name>
    <name type="common">Golden silk orbweaver</name>
    <name type="synonym">Nephila clavipes</name>
    <dbReference type="NCBI Taxonomy" id="2585209"/>
    <lineage>
        <taxon>Eukaryota</taxon>
        <taxon>Metazoa</taxon>
        <taxon>Ecdysozoa</taxon>
        <taxon>Arthropoda</taxon>
        <taxon>Chelicerata</taxon>
        <taxon>Arachnida</taxon>
        <taxon>Araneae</taxon>
        <taxon>Araneomorphae</taxon>
        <taxon>Entelegynae</taxon>
        <taxon>Araneoidea</taxon>
        <taxon>Nephilidae</taxon>
        <taxon>Trichonephila</taxon>
    </lineage>
</organism>
<dbReference type="Proteomes" id="UP000887159">
    <property type="component" value="Unassembled WGS sequence"/>
</dbReference>
<sequence>MATQKPRRHIGISLGVTVWGAMFYDIKNIYIVVLSKLAAKVYISLLTFMISTEGDISHQDNVGFHTVSVTQRAL</sequence>
<proteinExistence type="predicted"/>
<gene>
    <name evidence="1" type="ORF">TNCV_1282271</name>
</gene>
<evidence type="ECO:0000313" key="2">
    <source>
        <dbReference type="Proteomes" id="UP000887159"/>
    </source>
</evidence>
<dbReference type="AlphaFoldDB" id="A0A8X6VPE8"/>
<name>A0A8X6VPE8_TRICX</name>